<gene>
    <name evidence="8" type="ORF">PhaeoP63_03817</name>
</gene>
<evidence type="ECO:0000256" key="5">
    <source>
        <dbReference type="SAM" id="Phobius"/>
    </source>
</evidence>
<dbReference type="GO" id="GO:0016887">
    <property type="term" value="F:ATP hydrolysis activity"/>
    <property type="evidence" value="ECO:0007669"/>
    <property type="project" value="InterPro"/>
</dbReference>
<protein>
    <submittedName>
        <fullName evidence="8">ABC-type bacteriocin/lantibiotic exporter</fullName>
    </submittedName>
</protein>
<feature type="transmembrane region" description="Helical" evidence="5">
    <location>
        <begin position="20"/>
        <end position="41"/>
    </location>
</feature>
<dbReference type="PROSITE" id="PS50929">
    <property type="entry name" value="ABC_TM1F"/>
    <property type="match status" value="1"/>
</dbReference>
<feature type="transmembrane region" description="Helical" evidence="5">
    <location>
        <begin position="241"/>
        <end position="263"/>
    </location>
</feature>
<feature type="domain" description="ABC transmembrane type-1" evidence="7">
    <location>
        <begin position="19"/>
        <end position="298"/>
    </location>
</feature>
<dbReference type="InterPro" id="IPR027417">
    <property type="entry name" value="P-loop_NTPase"/>
</dbReference>
<dbReference type="GeneID" id="31848172"/>
<dbReference type="PANTHER" id="PTHR43394:SF1">
    <property type="entry name" value="ATP-BINDING CASSETTE SUB-FAMILY B MEMBER 10, MITOCHONDRIAL"/>
    <property type="match status" value="1"/>
</dbReference>
<evidence type="ECO:0000259" key="6">
    <source>
        <dbReference type="PROSITE" id="PS50893"/>
    </source>
</evidence>
<sequence>MEEETFKGRDDSLAVKLPVLAASLSLNVVALVIPISILLIFDRVIPFRSVETLRMLTLLLLVSAGAELALRWSRSTLLNTAAEKAAVSNYQRFASRILHANTGTFSRDVASTYTDRFSAIAQLRDHHAGQNHALLIDLPFTLVFAVMVALIGGWLVLVPITGLVAVFVFSLLMKRAQWTLFDKRKSLDNRRYAFLSEVLSSNETVKANRMERQMKRRFELLEDQTVDLSHRLIRFSGLAQNFGAVFGQVSVAAMGLFGAFLVIQQQIGIAEMAACMLLNGRIVQPLTKLMTLWVQSESVALSWRKLREIDALDVDRAPAKYAGLIEGEITLRDLGLQRDGGDAKRSEQNSMVLSPGQVGLVSSDAIWQTQALYDAVTGHCSPAAGEVLIDGVPAQSLVTARGQDAIVVLENDPAILSGTLLENLSAFGDETHIARAKEFAAKLGLEKRIHRLPMGYNTKLGSGSVFENDPVNRQLIALVRVLALRPRILLMSEPTAVLDTAERDNLSECLASLSPKPTILMDSPDPRMKRLADVECKLTCLGGDEAADWDADTRAEQAAAEQRKDVA</sequence>
<organism evidence="8 9">
    <name type="scientific">Phaeobacter gallaeciensis</name>
    <dbReference type="NCBI Taxonomy" id="60890"/>
    <lineage>
        <taxon>Bacteria</taxon>
        <taxon>Pseudomonadati</taxon>
        <taxon>Pseudomonadota</taxon>
        <taxon>Alphaproteobacteria</taxon>
        <taxon>Rhodobacterales</taxon>
        <taxon>Roseobacteraceae</taxon>
        <taxon>Phaeobacter</taxon>
    </lineage>
</organism>
<evidence type="ECO:0000259" key="7">
    <source>
        <dbReference type="PROSITE" id="PS50929"/>
    </source>
</evidence>
<comment type="subcellular location">
    <subcellularLocation>
        <location evidence="1">Cell membrane</location>
        <topology evidence="1">Multi-pass membrane protein</topology>
    </subcellularLocation>
</comment>
<dbReference type="InterPro" id="IPR039421">
    <property type="entry name" value="Type_1_exporter"/>
</dbReference>
<dbReference type="AlphaFoldDB" id="A0AAD0EEQ5"/>
<name>A0AAD0EEQ5_9RHOB</name>
<keyword evidence="4 5" id="KW-0472">Membrane</keyword>
<accession>A0AAD0EEQ5</accession>
<evidence type="ECO:0000256" key="4">
    <source>
        <dbReference type="ARBA" id="ARBA00023136"/>
    </source>
</evidence>
<dbReference type="InterPro" id="IPR003439">
    <property type="entry name" value="ABC_transporter-like_ATP-bd"/>
</dbReference>
<dbReference type="Proteomes" id="UP000217545">
    <property type="component" value="Plasmid pP63_a"/>
</dbReference>
<dbReference type="PROSITE" id="PS50893">
    <property type="entry name" value="ABC_TRANSPORTER_2"/>
    <property type="match status" value="1"/>
</dbReference>
<reference evidence="8 9" key="1">
    <citation type="journal article" date="2017" name="Front. Microbiol.">
        <title>Phaeobacter piscinae sp. nov., a species of the Roseobacter group and potential aquaculture probiont.</title>
        <authorList>
            <person name="Sonnenschein E.C."/>
            <person name="Phippen C.B.W."/>
            <person name="Nielsen K.F."/>
            <person name="Mateiu R.V."/>
            <person name="Melchiorsen J."/>
            <person name="Gram L."/>
            <person name="Overmann J."/>
            <person name="Freese H.M."/>
        </authorList>
    </citation>
    <scope>NUCLEOTIDE SEQUENCE [LARGE SCALE GENOMIC DNA]</scope>
    <source>
        <strain evidence="8 9">P63</strain>
    </source>
</reference>
<dbReference type="GO" id="GO:0005886">
    <property type="term" value="C:plasma membrane"/>
    <property type="evidence" value="ECO:0007669"/>
    <property type="project" value="UniProtKB-SubCell"/>
</dbReference>
<dbReference type="PANTHER" id="PTHR43394">
    <property type="entry name" value="ATP-DEPENDENT PERMEASE MDL1, MITOCHONDRIAL"/>
    <property type="match status" value="1"/>
</dbReference>
<dbReference type="Gene3D" id="3.40.50.300">
    <property type="entry name" value="P-loop containing nucleotide triphosphate hydrolases"/>
    <property type="match status" value="1"/>
</dbReference>
<evidence type="ECO:0000313" key="8">
    <source>
        <dbReference type="EMBL" id="ATF07849.1"/>
    </source>
</evidence>
<proteinExistence type="predicted"/>
<dbReference type="Pfam" id="PF00664">
    <property type="entry name" value="ABC_membrane"/>
    <property type="match status" value="1"/>
</dbReference>
<dbReference type="InterPro" id="IPR011527">
    <property type="entry name" value="ABC1_TM_dom"/>
</dbReference>
<geneLocation type="plasmid" evidence="9">
    <name>pp63_a</name>
</geneLocation>
<dbReference type="GO" id="GO:0005524">
    <property type="term" value="F:ATP binding"/>
    <property type="evidence" value="ECO:0007669"/>
    <property type="project" value="InterPro"/>
</dbReference>
<keyword evidence="8" id="KW-0614">Plasmid</keyword>
<dbReference type="SUPFAM" id="SSF90123">
    <property type="entry name" value="ABC transporter transmembrane region"/>
    <property type="match status" value="1"/>
</dbReference>
<feature type="domain" description="ABC transporter" evidence="6">
    <location>
        <begin position="331"/>
        <end position="567"/>
    </location>
</feature>
<dbReference type="InterPro" id="IPR036640">
    <property type="entry name" value="ABC1_TM_sf"/>
</dbReference>
<evidence type="ECO:0000313" key="9">
    <source>
        <dbReference type="Proteomes" id="UP000217545"/>
    </source>
</evidence>
<dbReference type="SUPFAM" id="SSF52540">
    <property type="entry name" value="P-loop containing nucleoside triphosphate hydrolases"/>
    <property type="match status" value="1"/>
</dbReference>
<evidence type="ECO:0000256" key="3">
    <source>
        <dbReference type="ARBA" id="ARBA00022989"/>
    </source>
</evidence>
<dbReference type="EMBL" id="CP010785">
    <property type="protein sequence ID" value="ATF07849.1"/>
    <property type="molecule type" value="Genomic_DNA"/>
</dbReference>
<dbReference type="RefSeq" id="WP_024099122.1">
    <property type="nucleotide sequence ID" value="NZ_CP010589.1"/>
</dbReference>
<feature type="transmembrane region" description="Helical" evidence="5">
    <location>
        <begin position="53"/>
        <end position="72"/>
    </location>
</feature>
<dbReference type="GO" id="GO:0015421">
    <property type="term" value="F:ABC-type oligopeptide transporter activity"/>
    <property type="evidence" value="ECO:0007669"/>
    <property type="project" value="TreeGrafter"/>
</dbReference>
<dbReference type="Gene3D" id="1.20.1560.10">
    <property type="entry name" value="ABC transporter type 1, transmembrane domain"/>
    <property type="match status" value="1"/>
</dbReference>
<keyword evidence="3 5" id="KW-1133">Transmembrane helix</keyword>
<evidence type="ECO:0000256" key="2">
    <source>
        <dbReference type="ARBA" id="ARBA00022692"/>
    </source>
</evidence>
<keyword evidence="2 5" id="KW-0812">Transmembrane</keyword>
<evidence type="ECO:0000256" key="1">
    <source>
        <dbReference type="ARBA" id="ARBA00004651"/>
    </source>
</evidence>
<feature type="transmembrane region" description="Helical" evidence="5">
    <location>
        <begin position="140"/>
        <end position="173"/>
    </location>
</feature>